<sequence>MKNNQLLLCLGAAGALLLSGCSAYNRAESSFTEPVVKEVKAGQTKQQVLQIAGTPASEVRLKNARGTCFNYLLKNRDGTAQNYFVSFNDRGQVLNKGFQSCEAYDTNPQR</sequence>
<dbReference type="Gene3D" id="3.30.1450.10">
    <property type="match status" value="1"/>
</dbReference>
<evidence type="ECO:0000313" key="6">
    <source>
        <dbReference type="Proteomes" id="UP000825886"/>
    </source>
</evidence>
<evidence type="ECO:0000256" key="3">
    <source>
        <dbReference type="SAM" id="SignalP"/>
    </source>
</evidence>
<feature type="chain" id="PRO_5047192327" evidence="3">
    <location>
        <begin position="28"/>
        <end position="110"/>
    </location>
</feature>
<keyword evidence="1 3" id="KW-0732">Signal</keyword>
<dbReference type="RefSeq" id="WP_222160774.1">
    <property type="nucleotide sequence ID" value="NZ_CP081864.1"/>
</dbReference>
<dbReference type="PROSITE" id="PS51257">
    <property type="entry name" value="PROKAR_LIPOPROTEIN"/>
    <property type="match status" value="1"/>
</dbReference>
<name>A0ABX9ASQ5_9ENTR</name>
<accession>A0ABX9ASQ5</accession>
<dbReference type="Pfam" id="PF04355">
    <property type="entry name" value="BamE"/>
    <property type="match status" value="1"/>
</dbReference>
<keyword evidence="6" id="KW-1185">Reference proteome</keyword>
<dbReference type="EMBL" id="CP081864">
    <property type="protein sequence ID" value="QZN97743.1"/>
    <property type="molecule type" value="Genomic_DNA"/>
</dbReference>
<proteinExistence type="predicted"/>
<dbReference type="InterPro" id="IPR037873">
    <property type="entry name" value="BamE-like"/>
</dbReference>
<evidence type="ECO:0000256" key="2">
    <source>
        <dbReference type="ARBA" id="ARBA00023136"/>
    </source>
</evidence>
<keyword evidence="5" id="KW-0449">Lipoprotein</keyword>
<feature type="domain" description="Outer membrane protein assembly factor BamE" evidence="4">
    <location>
        <begin position="32"/>
        <end position="96"/>
    </location>
</feature>
<dbReference type="InterPro" id="IPR007450">
    <property type="entry name" value="BamE_dom"/>
</dbReference>
<evidence type="ECO:0000259" key="4">
    <source>
        <dbReference type="Pfam" id="PF04355"/>
    </source>
</evidence>
<dbReference type="NCBIfam" id="NF008423">
    <property type="entry name" value="PRK11251.1"/>
    <property type="match status" value="1"/>
</dbReference>
<keyword evidence="2" id="KW-0472">Membrane</keyword>
<evidence type="ECO:0000256" key="1">
    <source>
        <dbReference type="ARBA" id="ARBA00022729"/>
    </source>
</evidence>
<organism evidence="5 6">
    <name type="scientific">Symbiopectobacterium purcellii</name>
    <dbReference type="NCBI Taxonomy" id="2871826"/>
    <lineage>
        <taxon>Bacteria</taxon>
        <taxon>Pseudomonadati</taxon>
        <taxon>Pseudomonadota</taxon>
        <taxon>Gammaproteobacteria</taxon>
        <taxon>Enterobacterales</taxon>
        <taxon>Enterobacteriaceae</taxon>
    </lineage>
</organism>
<evidence type="ECO:0000313" key="5">
    <source>
        <dbReference type="EMBL" id="QZN97743.1"/>
    </source>
</evidence>
<protein>
    <submittedName>
        <fullName evidence="5">Osmotically-inducible lipoprotein OsmE</fullName>
    </submittedName>
</protein>
<feature type="signal peptide" evidence="3">
    <location>
        <begin position="1"/>
        <end position="27"/>
    </location>
</feature>
<gene>
    <name evidence="5" type="primary">osmE</name>
    <name evidence="5" type="ORF">K6K13_10785</name>
</gene>
<reference evidence="5 6" key="1">
    <citation type="submission" date="2021-08" db="EMBL/GenBank/DDBJ databases">
        <title>Culture and genomic analysis of Symbiopectobacterium purcellii sp. nov. gen. nov., isolated from the leafhopper Empoasca decipiens.</title>
        <authorList>
            <person name="Nadal-Jimenez P."/>
            <person name="Siozios S."/>
            <person name="Halliday N."/>
            <person name="Camara M."/>
            <person name="Hurst G.D.D."/>
        </authorList>
    </citation>
    <scope>NUCLEOTIDE SEQUENCE [LARGE SCALE GENOMIC DNA]</scope>
    <source>
        <strain evidence="5 6">SyEd1</strain>
    </source>
</reference>
<dbReference type="Proteomes" id="UP000825886">
    <property type="component" value="Chromosome"/>
</dbReference>